<feature type="chain" id="PRO_5001571652" description="Secreted protein" evidence="1">
    <location>
        <begin position="25"/>
        <end position="102"/>
    </location>
</feature>
<evidence type="ECO:0008006" key="3">
    <source>
        <dbReference type="Google" id="ProtNLM"/>
    </source>
</evidence>
<reference evidence="2" key="1">
    <citation type="submission" date="2013-07" db="EMBL/GenBank/DDBJ databases">
        <title>The genome of Eucalyptus grandis.</title>
        <authorList>
            <person name="Schmutz J."/>
            <person name="Hayes R."/>
            <person name="Myburg A."/>
            <person name="Tuskan G."/>
            <person name="Grattapaglia D."/>
            <person name="Rokhsar D.S."/>
        </authorList>
    </citation>
    <scope>NUCLEOTIDE SEQUENCE</scope>
    <source>
        <tissue evidence="2">Leaf extractions</tissue>
    </source>
</reference>
<evidence type="ECO:0000313" key="2">
    <source>
        <dbReference type="EMBL" id="KCW46308.1"/>
    </source>
</evidence>
<organism evidence="2">
    <name type="scientific">Eucalyptus grandis</name>
    <name type="common">Flooded gum</name>
    <dbReference type="NCBI Taxonomy" id="71139"/>
    <lineage>
        <taxon>Eukaryota</taxon>
        <taxon>Viridiplantae</taxon>
        <taxon>Streptophyta</taxon>
        <taxon>Embryophyta</taxon>
        <taxon>Tracheophyta</taxon>
        <taxon>Spermatophyta</taxon>
        <taxon>Magnoliopsida</taxon>
        <taxon>eudicotyledons</taxon>
        <taxon>Gunneridae</taxon>
        <taxon>Pentapetalae</taxon>
        <taxon>rosids</taxon>
        <taxon>malvids</taxon>
        <taxon>Myrtales</taxon>
        <taxon>Myrtaceae</taxon>
        <taxon>Myrtoideae</taxon>
        <taxon>Eucalypteae</taxon>
        <taxon>Eucalyptus</taxon>
    </lineage>
</organism>
<dbReference type="AlphaFoldDB" id="A0A058ZWW7"/>
<name>A0A058ZWW7_EUCGR</name>
<gene>
    <name evidence="2" type="ORF">EUGRSUZ_K00172</name>
</gene>
<accession>A0A058ZWW7</accession>
<keyword evidence="1" id="KW-0732">Signal</keyword>
<protein>
    <recommendedName>
        <fullName evidence="3">Secreted protein</fullName>
    </recommendedName>
</protein>
<dbReference type="EMBL" id="KK198763">
    <property type="protein sequence ID" value="KCW46308.1"/>
    <property type="molecule type" value="Genomic_DNA"/>
</dbReference>
<sequence>MVPFNAASSLSCCLLCSFRTSSTGCNSFSTIPAAASSASCVSASTKTCKSSFSAGSGFKSLFCCNLPSFTEPFPRMTIFAPVSRSILFWVLPLGPIISPIKL</sequence>
<feature type="signal peptide" evidence="1">
    <location>
        <begin position="1"/>
        <end position="24"/>
    </location>
</feature>
<dbReference type="InParanoid" id="A0A058ZWW7"/>
<dbReference type="Gramene" id="KCW46308">
    <property type="protein sequence ID" value="KCW46308"/>
    <property type="gene ID" value="EUGRSUZ_K00172"/>
</dbReference>
<proteinExistence type="predicted"/>
<evidence type="ECO:0000256" key="1">
    <source>
        <dbReference type="SAM" id="SignalP"/>
    </source>
</evidence>